<gene>
    <name evidence="2" type="ORF">BZL29_6748</name>
    <name evidence="3" type="ORF">BZL30_5741</name>
    <name evidence="1" type="ORF">NIIDMKKI_26930</name>
</gene>
<evidence type="ECO:0000313" key="2">
    <source>
        <dbReference type="EMBL" id="OOK68231.1"/>
    </source>
</evidence>
<dbReference type="AlphaFoldDB" id="A0A1V3WYZ9"/>
<evidence type="ECO:0000313" key="5">
    <source>
        <dbReference type="Proteomes" id="UP000189229"/>
    </source>
</evidence>
<dbReference type="Proteomes" id="UP000188532">
    <property type="component" value="Unassembled WGS sequence"/>
</dbReference>
<dbReference type="EMBL" id="MVBN01000008">
    <property type="protein sequence ID" value="OOK68231.1"/>
    <property type="molecule type" value="Genomic_DNA"/>
</dbReference>
<evidence type="ECO:0000313" key="1">
    <source>
        <dbReference type="EMBL" id="BCI87487.1"/>
    </source>
</evidence>
<dbReference type="Proteomes" id="UP000189229">
    <property type="component" value="Unassembled WGS sequence"/>
</dbReference>
<evidence type="ECO:0000313" key="6">
    <source>
        <dbReference type="Proteomes" id="UP000516380"/>
    </source>
</evidence>
<accession>A0A1V3WYZ9</accession>
<dbReference type="Proteomes" id="UP000516380">
    <property type="component" value="Chromosome"/>
</dbReference>
<reference evidence="4 5" key="1">
    <citation type="submission" date="2017-02" db="EMBL/GenBank/DDBJ databases">
        <title>Complete genome sequences of Mycobacterium kansasii strains isolated from rhesus macaques.</title>
        <authorList>
            <person name="Panda A."/>
            <person name="Nagaraj S."/>
            <person name="Zhao X."/>
            <person name="Tettelin H."/>
            <person name="Detolla L.J."/>
        </authorList>
    </citation>
    <scope>NUCLEOTIDE SEQUENCE [LARGE SCALE GENOMIC DNA]</scope>
    <source>
        <strain evidence="2 4">11-3469</strain>
        <strain evidence="3 5">11-3813</strain>
    </source>
</reference>
<protein>
    <submittedName>
        <fullName evidence="3">Adenylate and guanylate cyclase catalytic domain protein</fullName>
    </submittedName>
</protein>
<dbReference type="EMBL" id="AP023343">
    <property type="protein sequence ID" value="BCI87487.1"/>
    <property type="molecule type" value="Genomic_DNA"/>
</dbReference>
<proteinExistence type="predicted"/>
<sequence length="120" mass="12705">MPDDVPDRVAMRIAPRTLLCGNGVRAHPEVSGARFEELRELCSTAGDTASLAIGMAGPIMEHFVYGRVRTASRLASEHMALIESIDDPTLTIGLSLGAIATKIQSGEMGGIVSQEITLRG</sequence>
<dbReference type="RefSeq" id="WP_023365009.1">
    <property type="nucleotide sequence ID" value="NZ_CP019883.1"/>
</dbReference>
<reference evidence="1 6" key="2">
    <citation type="submission" date="2020-07" db="EMBL/GenBank/DDBJ databases">
        <title>Mycobacterium kansasii (former subtype) with zoonotic potential isolated from diseased indoor pet cat, Japan.</title>
        <authorList>
            <person name="Fukano H."/>
            <person name="Terazono T."/>
            <person name="Hoshino Y."/>
        </authorList>
    </citation>
    <scope>NUCLEOTIDE SEQUENCE [LARGE SCALE GENOMIC DNA]</scope>
    <source>
        <strain evidence="1 6">Kuro-I</strain>
    </source>
</reference>
<evidence type="ECO:0000313" key="4">
    <source>
        <dbReference type="Proteomes" id="UP000188532"/>
    </source>
</evidence>
<evidence type="ECO:0000313" key="3">
    <source>
        <dbReference type="EMBL" id="OOK72149.1"/>
    </source>
</evidence>
<name>A0A1V3WYZ9_MYCKA</name>
<organism evidence="3 5">
    <name type="scientific">Mycobacterium kansasii</name>
    <dbReference type="NCBI Taxonomy" id="1768"/>
    <lineage>
        <taxon>Bacteria</taxon>
        <taxon>Bacillati</taxon>
        <taxon>Actinomycetota</taxon>
        <taxon>Actinomycetes</taxon>
        <taxon>Mycobacteriales</taxon>
        <taxon>Mycobacteriaceae</taxon>
        <taxon>Mycobacterium</taxon>
    </lineage>
</organism>
<keyword evidence="6" id="KW-1185">Reference proteome</keyword>
<dbReference type="GeneID" id="89224427"/>
<dbReference type="EMBL" id="MVBM01000005">
    <property type="protein sequence ID" value="OOK72149.1"/>
    <property type="molecule type" value="Genomic_DNA"/>
</dbReference>